<evidence type="ECO:0000256" key="1">
    <source>
        <dbReference type="SAM" id="Phobius"/>
    </source>
</evidence>
<gene>
    <name evidence="2" type="ORF">C5O19_06235</name>
</gene>
<organism evidence="2 3">
    <name type="scientific">Siphonobacter curvatus</name>
    <dbReference type="NCBI Taxonomy" id="2094562"/>
    <lineage>
        <taxon>Bacteria</taxon>
        <taxon>Pseudomonadati</taxon>
        <taxon>Bacteroidota</taxon>
        <taxon>Cytophagia</taxon>
        <taxon>Cytophagales</taxon>
        <taxon>Cytophagaceae</taxon>
        <taxon>Siphonobacter</taxon>
    </lineage>
</organism>
<dbReference type="Proteomes" id="UP000239590">
    <property type="component" value="Unassembled WGS sequence"/>
</dbReference>
<evidence type="ECO:0008006" key="4">
    <source>
        <dbReference type="Google" id="ProtNLM"/>
    </source>
</evidence>
<dbReference type="RefSeq" id="WP_133163312.1">
    <property type="nucleotide sequence ID" value="NZ_PTRA01000001.1"/>
</dbReference>
<keyword evidence="1" id="KW-0812">Transmembrane</keyword>
<feature type="transmembrane region" description="Helical" evidence="1">
    <location>
        <begin position="47"/>
        <end position="70"/>
    </location>
</feature>
<dbReference type="AlphaFoldDB" id="A0A2S7INK9"/>
<feature type="transmembrane region" description="Helical" evidence="1">
    <location>
        <begin position="9"/>
        <end position="27"/>
    </location>
</feature>
<keyword evidence="1" id="KW-1133">Transmembrane helix</keyword>
<name>A0A2S7INK9_9BACT</name>
<evidence type="ECO:0000313" key="2">
    <source>
        <dbReference type="EMBL" id="PQA59249.1"/>
    </source>
</evidence>
<dbReference type="OrthoDB" id="959025at2"/>
<evidence type="ECO:0000313" key="3">
    <source>
        <dbReference type="Proteomes" id="UP000239590"/>
    </source>
</evidence>
<feature type="transmembrane region" description="Helical" evidence="1">
    <location>
        <begin position="77"/>
        <end position="95"/>
    </location>
</feature>
<keyword evidence="3" id="KW-1185">Reference proteome</keyword>
<dbReference type="EMBL" id="PTRA01000001">
    <property type="protein sequence ID" value="PQA59249.1"/>
    <property type="molecule type" value="Genomic_DNA"/>
</dbReference>
<keyword evidence="1" id="KW-0472">Membrane</keyword>
<reference evidence="3" key="1">
    <citation type="submission" date="2018-02" db="EMBL/GenBank/DDBJ databases">
        <title>Genome sequencing of Solimonas sp. HR-BB.</title>
        <authorList>
            <person name="Lee Y."/>
            <person name="Jeon C.O."/>
        </authorList>
    </citation>
    <scope>NUCLEOTIDE SEQUENCE [LARGE SCALE GENOMIC DNA]</scope>
    <source>
        <strain evidence="3">HR-U</strain>
    </source>
</reference>
<proteinExistence type="predicted"/>
<comment type="caution">
    <text evidence="2">The sequence shown here is derived from an EMBL/GenBank/DDBJ whole genome shotgun (WGS) entry which is preliminary data.</text>
</comment>
<accession>A0A2S7INK9</accession>
<protein>
    <recommendedName>
        <fullName evidence="4">DoxX family protein</fullName>
    </recommendedName>
</protein>
<feature type="transmembrane region" description="Helical" evidence="1">
    <location>
        <begin position="107"/>
        <end position="127"/>
    </location>
</feature>
<sequence>MSISRFRILLFWVLTTVCMILHFNFHVGDLFYGINIVREGANGQKPTSLVIIRFIFELFPLIWAVALLYLQSIEWRRVNFFLSILFTLAHLSHVIGELKEGDPSQLLLLTFVLLMSILLTIESWKWLKTPDYQFTNQQKSKPVFE</sequence>